<dbReference type="EMBL" id="JACHIL010000007">
    <property type="protein sequence ID" value="MBB5092740.1"/>
    <property type="molecule type" value="Genomic_DNA"/>
</dbReference>
<dbReference type="PROSITE" id="PS51819">
    <property type="entry name" value="VOC"/>
    <property type="match status" value="1"/>
</dbReference>
<sequence>MSNVQFEKVCPIFRIFDIEKAREFYLDYLGFQCDWEHRFAENMPLYMQVSRGNLVLHLSEHHGDGSPGANIFVRMQGVDTLHKEISSRKYRFLRPGIENEPWGRVLAVIDPFGNRIQFCEGPHDE</sequence>
<evidence type="ECO:0000259" key="4">
    <source>
        <dbReference type="PROSITE" id="PS51819"/>
    </source>
</evidence>
<dbReference type="InterPro" id="IPR029068">
    <property type="entry name" value="Glyas_Bleomycin-R_OHBP_Dase"/>
</dbReference>
<dbReference type="GO" id="GO:0051213">
    <property type="term" value="F:dioxygenase activity"/>
    <property type="evidence" value="ECO:0007669"/>
    <property type="project" value="UniProtKB-KW"/>
</dbReference>
<dbReference type="GO" id="GO:0046677">
    <property type="term" value="P:response to antibiotic"/>
    <property type="evidence" value="ECO:0007669"/>
    <property type="project" value="UniProtKB-KW"/>
</dbReference>
<dbReference type="Gene3D" id="3.10.180.10">
    <property type="entry name" value="2,3-Dihydroxybiphenyl 1,2-Dioxygenase, domain 1"/>
    <property type="match status" value="1"/>
</dbReference>
<evidence type="ECO:0000256" key="1">
    <source>
        <dbReference type="ARBA" id="ARBA00011051"/>
    </source>
</evidence>
<evidence type="ECO:0000313" key="6">
    <source>
        <dbReference type="Proteomes" id="UP000531231"/>
    </source>
</evidence>
<proteinExistence type="inferred from homology"/>
<name>A0A7W8AP24_9HYPH</name>
<organism evidence="5 6">
    <name type="scientific">Pseudochrobactrum saccharolyticum</name>
    <dbReference type="NCBI Taxonomy" id="354352"/>
    <lineage>
        <taxon>Bacteria</taxon>
        <taxon>Pseudomonadati</taxon>
        <taxon>Pseudomonadota</taxon>
        <taxon>Alphaproteobacteria</taxon>
        <taxon>Hyphomicrobiales</taxon>
        <taxon>Brucellaceae</taxon>
        <taxon>Pseudochrobactrum</taxon>
    </lineage>
</organism>
<accession>A0A7W8AP24</accession>
<dbReference type="AlphaFoldDB" id="A0A7W8AP24"/>
<dbReference type="SUPFAM" id="SSF54593">
    <property type="entry name" value="Glyoxalase/Bleomycin resistance protein/Dihydroxybiphenyl dioxygenase"/>
    <property type="match status" value="1"/>
</dbReference>
<dbReference type="GO" id="GO:0016829">
    <property type="term" value="F:lyase activity"/>
    <property type="evidence" value="ECO:0007669"/>
    <property type="project" value="UniProtKB-KW"/>
</dbReference>
<reference evidence="5 6" key="1">
    <citation type="submission" date="2020-08" db="EMBL/GenBank/DDBJ databases">
        <title>Genomic Encyclopedia of Type Strains, Phase IV (KMG-IV): sequencing the most valuable type-strain genomes for metagenomic binning, comparative biology and taxonomic classification.</title>
        <authorList>
            <person name="Goeker M."/>
        </authorList>
    </citation>
    <scope>NUCLEOTIDE SEQUENCE [LARGE SCALE GENOMIC DNA]</scope>
    <source>
        <strain evidence="5 6">DSM 25620</strain>
    </source>
</reference>
<keyword evidence="5" id="KW-0223">Dioxygenase</keyword>
<dbReference type="InterPro" id="IPR000335">
    <property type="entry name" value="Bleomycin-R"/>
</dbReference>
<protein>
    <recommendedName>
        <fullName evidence="2">Bleomycin resistance protein</fullName>
    </recommendedName>
</protein>
<keyword evidence="3" id="KW-0046">Antibiotic resistance</keyword>
<comment type="caution">
    <text evidence="5">The sequence shown here is derived from an EMBL/GenBank/DDBJ whole genome shotgun (WGS) entry which is preliminary data.</text>
</comment>
<dbReference type="InterPro" id="IPR037523">
    <property type="entry name" value="VOC_core"/>
</dbReference>
<dbReference type="RefSeq" id="WP_151157972.1">
    <property type="nucleotide sequence ID" value="NZ_JACHIL010000007.1"/>
</dbReference>
<dbReference type="Proteomes" id="UP000531231">
    <property type="component" value="Unassembled WGS sequence"/>
</dbReference>
<keyword evidence="5" id="KW-0560">Oxidoreductase</keyword>
<keyword evidence="5" id="KW-0456">Lyase</keyword>
<feature type="domain" description="VOC" evidence="4">
    <location>
        <begin position="5"/>
        <end position="121"/>
    </location>
</feature>
<comment type="similarity">
    <text evidence="1">Belongs to the bleomycin resistance protein family.</text>
</comment>
<evidence type="ECO:0000256" key="3">
    <source>
        <dbReference type="ARBA" id="ARBA00023251"/>
    </source>
</evidence>
<evidence type="ECO:0000313" key="5">
    <source>
        <dbReference type="EMBL" id="MBB5092740.1"/>
    </source>
</evidence>
<dbReference type="CDD" id="cd08349">
    <property type="entry name" value="BLMA_like"/>
    <property type="match status" value="1"/>
</dbReference>
<dbReference type="Pfam" id="PF19581">
    <property type="entry name" value="Glyoxalase_7"/>
    <property type="match status" value="1"/>
</dbReference>
<evidence type="ECO:0000256" key="2">
    <source>
        <dbReference type="ARBA" id="ARBA00021572"/>
    </source>
</evidence>
<gene>
    <name evidence="5" type="ORF">HNQ68_003303</name>
</gene>
<keyword evidence="6" id="KW-1185">Reference proteome</keyword>